<dbReference type="PANTHER" id="PTHR31399:SF0">
    <property type="entry name" value="DNA-DIRECTED PRIMASE_POLYMERASE PROTEIN"/>
    <property type="match status" value="1"/>
</dbReference>
<dbReference type="GO" id="GO:0003682">
    <property type="term" value="F:chromatin binding"/>
    <property type="evidence" value="ECO:0007669"/>
    <property type="project" value="TreeGrafter"/>
</dbReference>
<dbReference type="GO" id="GO:0006264">
    <property type="term" value="P:mitochondrial DNA replication"/>
    <property type="evidence" value="ECO:0007669"/>
    <property type="project" value="TreeGrafter"/>
</dbReference>
<reference evidence="8" key="2">
    <citation type="submission" date="2007-04" db="EMBL/GenBank/DDBJ databases">
        <title>The genome of the human body louse.</title>
        <authorList>
            <consortium name="The Human Body Louse Genome Consortium"/>
            <person name="Kirkness E."/>
            <person name="Walenz B."/>
            <person name="Hass B."/>
            <person name="Bruggner R."/>
            <person name="Strausberg R."/>
        </authorList>
    </citation>
    <scope>NUCLEOTIDE SEQUENCE</scope>
    <source>
        <strain evidence="8">USDA</strain>
    </source>
</reference>
<evidence type="ECO:0000256" key="6">
    <source>
        <dbReference type="ARBA" id="ARBA00044768"/>
    </source>
</evidence>
<dbReference type="OrthoDB" id="5988181at2759"/>
<sequence length="438" mass="52208">MQTFCEIPPDKFYGKKLARQDKIEAIIKKQNFKENQISPLFTKKLLGPSKTWMVFKKQQDAIDCALQRRNGLMCFAFEDVNGRRMFLVAHPKIFWSYNQNRFFKNCNTYEIILEYAACKLYLDIEFEYEYNENSCKERMLKNLLNIINYNLMLHFKIYCTENDILELDSSSDVKFSRHIIYQLKNVAFHNNYAVGNFVKSICNELKLAYENSVYTKNRHFRLLGSSKQNKNIPLVPSENNKYKPNDMKNINECNLFEDSLVTCFSWTVSRILDFNNFENTKEQKTKLSMTNACKEKIISSSSVYPEIDSFINKLIFPNGSIRRKTFFCEKSSILYEIQGYRYCDNIKRQHKTYYQKCYDPDCYNYRSDKKPLPEEIKFLFDDRLNGDTFEFVYDFDDDDDYDINNVIEIPKFESSDEEMEKVLEKLLTNRKKQKLLST</sequence>
<gene>
    <name evidence="9" type="primary">8237936</name>
    <name evidence="8" type="ORF">Phum_PHUM399870</name>
</gene>
<dbReference type="GO" id="GO:0005634">
    <property type="term" value="C:nucleus"/>
    <property type="evidence" value="ECO:0007669"/>
    <property type="project" value="TreeGrafter"/>
</dbReference>
<dbReference type="EMBL" id="AAZO01004695">
    <property type="status" value="NOT_ANNOTATED_CDS"/>
    <property type="molecule type" value="Genomic_DNA"/>
</dbReference>
<dbReference type="PANTHER" id="PTHR31399">
    <property type="entry name" value="DNA-DIRECTED PRIMASE / POLYMERASE PROTEIN"/>
    <property type="match status" value="1"/>
</dbReference>
<evidence type="ECO:0000313" key="8">
    <source>
        <dbReference type="EMBL" id="EEB16021.1"/>
    </source>
</evidence>
<dbReference type="InterPro" id="IPR044917">
    <property type="entry name" value="PRIMPOL"/>
</dbReference>
<name>E0VRL5_PEDHC</name>
<dbReference type="InParanoid" id="E0VRL5"/>
<dbReference type="eggNOG" id="ENOG502QS1Q">
    <property type="taxonomic scope" value="Eukaryota"/>
</dbReference>
<keyword evidence="3" id="KW-0548">Nucleotidyltransferase</keyword>
<evidence type="ECO:0000256" key="2">
    <source>
        <dbReference type="ARBA" id="ARBA00012417"/>
    </source>
</evidence>
<dbReference type="CTD" id="8237936"/>
<dbReference type="VEuPathDB" id="VectorBase:PHUM399870"/>
<comment type="catalytic activity">
    <reaction evidence="7">
        <text>DNA(n) + a 2'-deoxyribonucleoside 5'-triphosphate = DNA(n+1) + diphosphate</text>
        <dbReference type="Rhea" id="RHEA:22508"/>
        <dbReference type="Rhea" id="RHEA-COMP:17339"/>
        <dbReference type="Rhea" id="RHEA-COMP:17340"/>
        <dbReference type="ChEBI" id="CHEBI:33019"/>
        <dbReference type="ChEBI" id="CHEBI:61560"/>
        <dbReference type="ChEBI" id="CHEBI:173112"/>
        <dbReference type="EC" id="2.7.7.7"/>
    </reaction>
    <physiologicalReaction direction="left-to-right" evidence="7">
        <dbReference type="Rhea" id="RHEA:22509"/>
    </physiologicalReaction>
</comment>
<dbReference type="EC" id="2.7.7.102" evidence="6"/>
<dbReference type="EC" id="2.7.7.7" evidence="2"/>
<proteinExistence type="inferred from homology"/>
<keyword evidence="3" id="KW-0239">DNA-directed DNA polymerase</keyword>
<evidence type="ECO:0000256" key="3">
    <source>
        <dbReference type="ARBA" id="ARBA00022932"/>
    </source>
</evidence>
<dbReference type="GO" id="GO:0005759">
    <property type="term" value="C:mitochondrial matrix"/>
    <property type="evidence" value="ECO:0007669"/>
    <property type="project" value="TreeGrafter"/>
</dbReference>
<dbReference type="OMA" id="HYEVIQD"/>
<dbReference type="HOGENOM" id="CLU_027838_1_0_1"/>
<evidence type="ECO:0000256" key="7">
    <source>
        <dbReference type="ARBA" id="ARBA00047303"/>
    </source>
</evidence>
<evidence type="ECO:0000256" key="5">
    <source>
        <dbReference type="ARBA" id="ARBA00044677"/>
    </source>
</evidence>
<dbReference type="AlphaFoldDB" id="E0VRL5"/>
<evidence type="ECO:0000313" key="9">
    <source>
        <dbReference type="EnsemblMetazoa" id="PHUM399870-PA"/>
    </source>
</evidence>
<keyword evidence="3" id="KW-0808">Transferase</keyword>
<evidence type="ECO:0000313" key="10">
    <source>
        <dbReference type="Proteomes" id="UP000009046"/>
    </source>
</evidence>
<dbReference type="GO" id="GO:0009411">
    <property type="term" value="P:response to UV"/>
    <property type="evidence" value="ECO:0007669"/>
    <property type="project" value="TreeGrafter"/>
</dbReference>
<dbReference type="GO" id="GO:0042276">
    <property type="term" value="P:error-prone translesion synthesis"/>
    <property type="evidence" value="ECO:0007669"/>
    <property type="project" value="InterPro"/>
</dbReference>
<dbReference type="KEGG" id="phu:Phum_PHUM399870"/>
<keyword evidence="10" id="KW-1185">Reference proteome</keyword>
<evidence type="ECO:0000256" key="1">
    <source>
        <dbReference type="ARBA" id="ARBA00009762"/>
    </source>
</evidence>
<dbReference type="GO" id="GO:0031297">
    <property type="term" value="P:replication fork processing"/>
    <property type="evidence" value="ECO:0007669"/>
    <property type="project" value="TreeGrafter"/>
</dbReference>
<dbReference type="GeneID" id="8237936"/>
<dbReference type="STRING" id="121224.E0VRL5"/>
<dbReference type="EnsemblMetazoa" id="PHUM399870-RA">
    <property type="protein sequence ID" value="PHUM399870-PA"/>
    <property type="gene ID" value="PHUM399870"/>
</dbReference>
<dbReference type="GO" id="GO:0003887">
    <property type="term" value="F:DNA-directed DNA polymerase activity"/>
    <property type="evidence" value="ECO:0007669"/>
    <property type="project" value="UniProtKB-KW"/>
</dbReference>
<reference evidence="8" key="1">
    <citation type="submission" date="2007-04" db="EMBL/GenBank/DDBJ databases">
        <title>Annotation of Pediculus humanus corporis strain USDA.</title>
        <authorList>
            <person name="Kirkness E."/>
            <person name="Hannick L."/>
            <person name="Hass B."/>
            <person name="Bruggner R."/>
            <person name="Lawson D."/>
            <person name="Bidwell S."/>
            <person name="Joardar V."/>
            <person name="Caler E."/>
            <person name="Walenz B."/>
            <person name="Inman J."/>
            <person name="Schobel S."/>
            <person name="Galinsky K."/>
            <person name="Amedeo P."/>
            <person name="Strausberg R."/>
        </authorList>
    </citation>
    <scope>NUCLEOTIDE SEQUENCE</scope>
    <source>
        <strain evidence="8">USDA</strain>
    </source>
</reference>
<organism>
    <name type="scientific">Pediculus humanus subsp. corporis</name>
    <name type="common">Body louse</name>
    <dbReference type="NCBI Taxonomy" id="121224"/>
    <lineage>
        <taxon>Eukaryota</taxon>
        <taxon>Metazoa</taxon>
        <taxon>Ecdysozoa</taxon>
        <taxon>Arthropoda</taxon>
        <taxon>Hexapoda</taxon>
        <taxon>Insecta</taxon>
        <taxon>Pterygota</taxon>
        <taxon>Neoptera</taxon>
        <taxon>Paraneoptera</taxon>
        <taxon>Psocodea</taxon>
        <taxon>Troctomorpha</taxon>
        <taxon>Phthiraptera</taxon>
        <taxon>Anoplura</taxon>
        <taxon>Pediculidae</taxon>
        <taxon>Pediculus</taxon>
    </lineage>
</organism>
<protein>
    <recommendedName>
        <fullName evidence="4">DNA-directed primase/polymerase protein</fullName>
        <ecNumber evidence="6">2.7.7.102</ecNumber>
        <ecNumber evidence="2">2.7.7.7</ecNumber>
    </recommendedName>
</protein>
<comment type="similarity">
    <text evidence="1">Belongs to the eukaryotic-type primase small subunit family.</text>
</comment>
<accession>E0VRL5</accession>
<dbReference type="Proteomes" id="UP000009046">
    <property type="component" value="Unassembled WGS sequence"/>
</dbReference>
<reference evidence="9" key="3">
    <citation type="submission" date="2020-05" db="UniProtKB">
        <authorList>
            <consortium name="EnsemblMetazoa"/>
        </authorList>
    </citation>
    <scope>IDENTIFICATION</scope>
    <source>
        <strain evidence="9">USDA</strain>
    </source>
</reference>
<dbReference type="RefSeq" id="XP_002428759.1">
    <property type="nucleotide sequence ID" value="XM_002428714.1"/>
</dbReference>
<dbReference type="EMBL" id="DS235478">
    <property type="protein sequence ID" value="EEB16021.1"/>
    <property type="molecule type" value="Genomic_DNA"/>
</dbReference>
<comment type="catalytic activity">
    <reaction evidence="5">
        <text>ssDNA + n NTP = ssDNA/pppN(pN)n-1 hybrid + (n-1) diphosphate.</text>
        <dbReference type="EC" id="2.7.7.102"/>
    </reaction>
</comment>
<evidence type="ECO:0000256" key="4">
    <source>
        <dbReference type="ARBA" id="ARBA00026139"/>
    </source>
</evidence>